<sequence length="64" mass="7159">MSQTILRLLYSTSHTRFCTGFSSFRSQESPPQEARSAFVLNLAIAVNNIGDRQIQTTLGKKLID</sequence>
<protein>
    <submittedName>
        <fullName evidence="1">Uncharacterized protein</fullName>
    </submittedName>
</protein>
<gene>
    <name evidence="1" type="ORF">CWATWH0005_4885</name>
</gene>
<reference evidence="1 2" key="1">
    <citation type="submission" date="2013-01" db="EMBL/GenBank/DDBJ databases">
        <authorList>
            <person name="Bench S."/>
        </authorList>
    </citation>
    <scope>NUCLEOTIDE SEQUENCE [LARGE SCALE GENOMIC DNA]</scope>
    <source>
        <strain evidence="1 2">WH 0005</strain>
    </source>
</reference>
<reference evidence="1 2" key="2">
    <citation type="submission" date="2013-09" db="EMBL/GenBank/DDBJ databases">
        <title>Whole genome comparison of six Crocosphaera watsonii strains with differing phenotypes.</title>
        <authorList>
            <person name="Bench S.R."/>
            <person name="Heller P."/>
            <person name="Frank I."/>
            <person name="Arciniega M."/>
            <person name="Shilova I.N."/>
            <person name="Zehr J.P."/>
        </authorList>
    </citation>
    <scope>NUCLEOTIDE SEQUENCE [LARGE SCALE GENOMIC DNA]</scope>
    <source>
        <strain evidence="1 2">WH 0005</strain>
    </source>
</reference>
<dbReference type="AlphaFoldDB" id="T2IZH9"/>
<comment type="caution">
    <text evidence="1">The sequence shown here is derived from an EMBL/GenBank/DDBJ whole genome shotgun (WGS) entry which is preliminary data.</text>
</comment>
<accession>T2IZH9</accession>
<evidence type="ECO:0000313" key="2">
    <source>
        <dbReference type="Proteomes" id="UP000017981"/>
    </source>
</evidence>
<organism evidence="1 2">
    <name type="scientific">Crocosphaera watsonii WH 0005</name>
    <dbReference type="NCBI Taxonomy" id="423472"/>
    <lineage>
        <taxon>Bacteria</taxon>
        <taxon>Bacillati</taxon>
        <taxon>Cyanobacteriota</taxon>
        <taxon>Cyanophyceae</taxon>
        <taxon>Oscillatoriophycideae</taxon>
        <taxon>Chroococcales</taxon>
        <taxon>Aphanothecaceae</taxon>
        <taxon>Crocosphaera</taxon>
    </lineage>
</organism>
<proteinExistence type="predicted"/>
<evidence type="ECO:0000313" key="1">
    <source>
        <dbReference type="EMBL" id="CCQ58413.1"/>
    </source>
</evidence>
<name>T2IZH9_CROWT</name>
<dbReference type="Proteomes" id="UP000017981">
    <property type="component" value="Unassembled WGS sequence"/>
</dbReference>
<dbReference type="EMBL" id="CAQL01001015">
    <property type="protein sequence ID" value="CCQ58413.1"/>
    <property type="molecule type" value="Genomic_DNA"/>
</dbReference>